<dbReference type="Proteomes" id="UP001142055">
    <property type="component" value="Chromosome 1"/>
</dbReference>
<dbReference type="EMBL" id="JAPWDV010000001">
    <property type="protein sequence ID" value="KAJ6222306.1"/>
    <property type="molecule type" value="Genomic_DNA"/>
</dbReference>
<feature type="transmembrane region" description="Helical" evidence="13">
    <location>
        <begin position="123"/>
        <end position="142"/>
    </location>
</feature>
<keyword evidence="4 11" id="KW-0812">Transmembrane</keyword>
<evidence type="ECO:0000256" key="5">
    <source>
        <dbReference type="ARBA" id="ARBA00022989"/>
    </source>
</evidence>
<dbReference type="Gene3D" id="1.20.1070.10">
    <property type="entry name" value="Rhodopsin 7-helix transmembrane proteins"/>
    <property type="match status" value="1"/>
</dbReference>
<dbReference type="OMA" id="TFNSIDH"/>
<evidence type="ECO:0000256" key="3">
    <source>
        <dbReference type="ARBA" id="ARBA00022475"/>
    </source>
</evidence>
<evidence type="ECO:0000256" key="7">
    <source>
        <dbReference type="ARBA" id="ARBA00023136"/>
    </source>
</evidence>
<dbReference type="PANTHER" id="PTHR24248:SF174">
    <property type="entry name" value="TYRAMINE_OCTOPAMINE RECEPTOR"/>
    <property type="match status" value="1"/>
</dbReference>
<dbReference type="InterPro" id="IPR000276">
    <property type="entry name" value="GPCR_Rhodpsn"/>
</dbReference>
<evidence type="ECO:0000256" key="6">
    <source>
        <dbReference type="ARBA" id="ARBA00023040"/>
    </source>
</evidence>
<feature type="transmembrane region" description="Helical" evidence="13">
    <location>
        <begin position="203"/>
        <end position="226"/>
    </location>
</feature>
<reference evidence="15" key="1">
    <citation type="submission" date="2022-12" db="EMBL/GenBank/DDBJ databases">
        <title>Genome assemblies of Blomia tropicalis.</title>
        <authorList>
            <person name="Cui Y."/>
        </authorList>
    </citation>
    <scope>NUCLEOTIDE SEQUENCE</scope>
    <source>
        <tissue evidence="15">Adult mites</tissue>
    </source>
</reference>
<keyword evidence="6 11" id="KW-0297">G-protein coupled receptor</keyword>
<gene>
    <name evidence="15" type="ORF">RDWZM_000851</name>
</gene>
<feature type="transmembrane region" description="Helical" evidence="13">
    <location>
        <begin position="86"/>
        <end position="111"/>
    </location>
</feature>
<keyword evidence="7 13" id="KW-0472">Membrane</keyword>
<feature type="region of interest" description="Disordered" evidence="12">
    <location>
        <begin position="28"/>
        <end position="48"/>
    </location>
</feature>
<dbReference type="InterPro" id="IPR002002">
    <property type="entry name" value="Octopmn_rcpt"/>
</dbReference>
<dbReference type="PRINTS" id="PR00664">
    <property type="entry name" value="OCTOPAMINER"/>
</dbReference>
<comment type="subcellular location">
    <subcellularLocation>
        <location evidence="1">Cell membrane</location>
        <topology evidence="1">Multi-pass membrane protein</topology>
    </subcellularLocation>
</comment>
<evidence type="ECO:0000313" key="16">
    <source>
        <dbReference type="Proteomes" id="UP001142055"/>
    </source>
</evidence>
<evidence type="ECO:0000256" key="13">
    <source>
        <dbReference type="SAM" id="Phobius"/>
    </source>
</evidence>
<dbReference type="InterPro" id="IPR017452">
    <property type="entry name" value="GPCR_Rhodpsn_7TM"/>
</dbReference>
<keyword evidence="9" id="KW-0325">Glycoprotein</keyword>
<evidence type="ECO:0000256" key="10">
    <source>
        <dbReference type="ARBA" id="ARBA00023224"/>
    </source>
</evidence>
<name>A0A9Q0RQ24_BLOTA</name>
<dbReference type="Pfam" id="PF00001">
    <property type="entry name" value="7tm_1"/>
    <property type="match status" value="1"/>
</dbReference>
<dbReference type="SUPFAM" id="SSF81321">
    <property type="entry name" value="Family A G protein-coupled receptor-like"/>
    <property type="match status" value="1"/>
</dbReference>
<evidence type="ECO:0000256" key="8">
    <source>
        <dbReference type="ARBA" id="ARBA00023170"/>
    </source>
</evidence>
<evidence type="ECO:0000256" key="9">
    <source>
        <dbReference type="ARBA" id="ARBA00023180"/>
    </source>
</evidence>
<organism evidence="15 16">
    <name type="scientific">Blomia tropicalis</name>
    <name type="common">Mite</name>
    <dbReference type="NCBI Taxonomy" id="40697"/>
    <lineage>
        <taxon>Eukaryota</taxon>
        <taxon>Metazoa</taxon>
        <taxon>Ecdysozoa</taxon>
        <taxon>Arthropoda</taxon>
        <taxon>Chelicerata</taxon>
        <taxon>Arachnida</taxon>
        <taxon>Acari</taxon>
        <taxon>Acariformes</taxon>
        <taxon>Sarcoptiformes</taxon>
        <taxon>Astigmata</taxon>
        <taxon>Glycyphagoidea</taxon>
        <taxon>Echimyopodidae</taxon>
        <taxon>Blomia</taxon>
    </lineage>
</organism>
<dbReference type="GO" id="GO:0004989">
    <property type="term" value="F:octopamine receptor activity"/>
    <property type="evidence" value="ECO:0007669"/>
    <property type="project" value="InterPro"/>
</dbReference>
<evidence type="ECO:0000256" key="11">
    <source>
        <dbReference type="RuleBase" id="RU000688"/>
    </source>
</evidence>
<protein>
    <recommendedName>
        <fullName evidence="14">G-protein coupled receptors family 1 profile domain-containing protein</fullName>
    </recommendedName>
</protein>
<accession>A0A9Q0RQ24</accession>
<dbReference type="PRINTS" id="PR00237">
    <property type="entry name" value="GPCRRHODOPSN"/>
</dbReference>
<keyword evidence="5 13" id="KW-1133">Transmembrane helix</keyword>
<feature type="domain" description="G-protein coupled receptors family 1 profile" evidence="14">
    <location>
        <begin position="103"/>
        <end position="227"/>
    </location>
</feature>
<feature type="transmembrane region" description="Helical" evidence="13">
    <location>
        <begin position="162"/>
        <end position="182"/>
    </location>
</feature>
<keyword evidence="16" id="KW-1185">Reference proteome</keyword>
<keyword evidence="8 11" id="KW-0675">Receptor</keyword>
<evidence type="ECO:0000256" key="12">
    <source>
        <dbReference type="SAM" id="MobiDB-lite"/>
    </source>
</evidence>
<keyword evidence="3" id="KW-1003">Cell membrane</keyword>
<comment type="similarity">
    <text evidence="2 11">Belongs to the G-protein coupled receptor 1 family.</text>
</comment>
<dbReference type="PROSITE" id="PS00237">
    <property type="entry name" value="G_PROTEIN_RECEP_F1_1"/>
    <property type="match status" value="1"/>
</dbReference>
<dbReference type="GO" id="GO:0005886">
    <property type="term" value="C:plasma membrane"/>
    <property type="evidence" value="ECO:0007669"/>
    <property type="project" value="UniProtKB-SubCell"/>
</dbReference>
<evidence type="ECO:0000256" key="4">
    <source>
        <dbReference type="ARBA" id="ARBA00022692"/>
    </source>
</evidence>
<evidence type="ECO:0000259" key="14">
    <source>
        <dbReference type="PROSITE" id="PS50262"/>
    </source>
</evidence>
<evidence type="ECO:0000256" key="1">
    <source>
        <dbReference type="ARBA" id="ARBA00004651"/>
    </source>
</evidence>
<proteinExistence type="inferred from homology"/>
<dbReference type="AlphaFoldDB" id="A0A9Q0RQ24"/>
<sequence>MEIVFNYSMTSNATNQIESQQFLNHSHLHHHHHHQQQSQHHSPLNGFNHQQPHNTEIDCIQSLQSDGYQSDYLNELIRQKFNDATVIISVVILVLINFIVIAGNVLVILSVFTTNKLRTVTNFFIVSLAVADLLVGIAVLPYSLTIEVLDTWIFGELWCQGWLVIDVWMCTASILNLCAISVDRYLAVTQPVRYRSLMTAKRAKYIIAVVWILSFIICFPLVNYFFG</sequence>
<dbReference type="PROSITE" id="PS50262">
    <property type="entry name" value="G_PROTEIN_RECEP_F1_2"/>
    <property type="match status" value="1"/>
</dbReference>
<evidence type="ECO:0000256" key="2">
    <source>
        <dbReference type="ARBA" id="ARBA00010663"/>
    </source>
</evidence>
<comment type="caution">
    <text evidence="15">The sequence shown here is derived from an EMBL/GenBank/DDBJ whole genome shotgun (WGS) entry which is preliminary data.</text>
</comment>
<dbReference type="PANTHER" id="PTHR24248">
    <property type="entry name" value="ADRENERGIC RECEPTOR-RELATED G-PROTEIN COUPLED RECEPTOR"/>
    <property type="match status" value="1"/>
</dbReference>
<keyword evidence="10 11" id="KW-0807">Transducer</keyword>
<evidence type="ECO:0000313" key="15">
    <source>
        <dbReference type="EMBL" id="KAJ6222306.1"/>
    </source>
</evidence>